<keyword evidence="4" id="KW-0418">Kinase</keyword>
<keyword evidence="5" id="KW-0067">ATP-binding</keyword>
<evidence type="ECO:0000256" key="3">
    <source>
        <dbReference type="ARBA" id="ARBA00022741"/>
    </source>
</evidence>
<name>A0A2Z7D3U1_9LAMI</name>
<accession>A0A2Z7D3U1</accession>
<evidence type="ECO:0000256" key="4">
    <source>
        <dbReference type="ARBA" id="ARBA00022777"/>
    </source>
</evidence>
<dbReference type="GO" id="GO:0005524">
    <property type="term" value="F:ATP binding"/>
    <property type="evidence" value="ECO:0007669"/>
    <property type="project" value="UniProtKB-KW"/>
</dbReference>
<dbReference type="InterPro" id="IPR001245">
    <property type="entry name" value="Ser-Thr/Tyr_kinase_cat_dom"/>
</dbReference>
<evidence type="ECO:0000256" key="5">
    <source>
        <dbReference type="ARBA" id="ARBA00022840"/>
    </source>
</evidence>
<dbReference type="SUPFAM" id="SSF56112">
    <property type="entry name" value="Protein kinase-like (PK-like)"/>
    <property type="match status" value="1"/>
</dbReference>
<feature type="non-terminal residue" evidence="7">
    <location>
        <position position="1"/>
    </location>
</feature>
<evidence type="ECO:0000313" key="7">
    <source>
        <dbReference type="EMBL" id="KZV54272.1"/>
    </source>
</evidence>
<evidence type="ECO:0000259" key="6">
    <source>
        <dbReference type="PROSITE" id="PS50011"/>
    </source>
</evidence>
<feature type="domain" description="Protein kinase" evidence="6">
    <location>
        <begin position="1"/>
        <end position="103"/>
    </location>
</feature>
<evidence type="ECO:0000313" key="8">
    <source>
        <dbReference type="Proteomes" id="UP000250235"/>
    </source>
</evidence>
<keyword evidence="8" id="KW-1185">Reference proteome</keyword>
<dbReference type="Pfam" id="PF07714">
    <property type="entry name" value="PK_Tyr_Ser-Thr"/>
    <property type="match status" value="1"/>
</dbReference>
<dbReference type="InterPro" id="IPR000719">
    <property type="entry name" value="Prot_kinase_dom"/>
</dbReference>
<dbReference type="Gene3D" id="1.10.510.10">
    <property type="entry name" value="Transferase(Phosphotransferase) domain 1"/>
    <property type="match status" value="1"/>
</dbReference>
<dbReference type="Proteomes" id="UP000250235">
    <property type="component" value="Unassembled WGS sequence"/>
</dbReference>
<reference evidence="7 8" key="1">
    <citation type="journal article" date="2015" name="Proc. Natl. Acad. Sci. U.S.A.">
        <title>The resurrection genome of Boea hygrometrica: A blueprint for survival of dehydration.</title>
        <authorList>
            <person name="Xiao L."/>
            <person name="Yang G."/>
            <person name="Zhang L."/>
            <person name="Yang X."/>
            <person name="Zhao S."/>
            <person name="Ji Z."/>
            <person name="Zhou Q."/>
            <person name="Hu M."/>
            <person name="Wang Y."/>
            <person name="Chen M."/>
            <person name="Xu Y."/>
            <person name="Jin H."/>
            <person name="Xiao X."/>
            <person name="Hu G."/>
            <person name="Bao F."/>
            <person name="Hu Y."/>
            <person name="Wan P."/>
            <person name="Li L."/>
            <person name="Deng X."/>
            <person name="Kuang T."/>
            <person name="Xiang C."/>
            <person name="Zhu J.K."/>
            <person name="Oliver M.J."/>
            <person name="He Y."/>
        </authorList>
    </citation>
    <scope>NUCLEOTIDE SEQUENCE [LARGE SCALE GENOMIC DNA]</scope>
    <source>
        <strain evidence="8">cv. XS01</strain>
    </source>
</reference>
<keyword evidence="1" id="KW-0723">Serine/threonine-protein kinase</keyword>
<dbReference type="GO" id="GO:0004674">
    <property type="term" value="F:protein serine/threonine kinase activity"/>
    <property type="evidence" value="ECO:0007669"/>
    <property type="project" value="UniProtKB-KW"/>
</dbReference>
<dbReference type="OrthoDB" id="908042at2759"/>
<dbReference type="InterPro" id="IPR011009">
    <property type="entry name" value="Kinase-like_dom_sf"/>
</dbReference>
<dbReference type="AlphaFoldDB" id="A0A2Z7D3U1"/>
<sequence length="103" mass="11579">ILPDENMKPKISDFGLARIVEGKGAETSTKNVIGTLGYMSPEYAMEGKFSTKSDVFSFAWILWTENKAQDLTDPTLVKSCDESQMIKCITIGLLCIQEDPRRW</sequence>
<gene>
    <name evidence="7" type="ORF">F511_35560</name>
</gene>
<dbReference type="EMBL" id="KQ989554">
    <property type="protein sequence ID" value="KZV54272.1"/>
    <property type="molecule type" value="Genomic_DNA"/>
</dbReference>
<keyword evidence="3" id="KW-0547">Nucleotide-binding</keyword>
<evidence type="ECO:0000256" key="1">
    <source>
        <dbReference type="ARBA" id="ARBA00022527"/>
    </source>
</evidence>
<dbReference type="PANTHER" id="PTHR27002">
    <property type="entry name" value="RECEPTOR-LIKE SERINE/THREONINE-PROTEIN KINASE SD1-8"/>
    <property type="match status" value="1"/>
</dbReference>
<protein>
    <recommendedName>
        <fullName evidence="6">Protein kinase domain-containing protein</fullName>
    </recommendedName>
</protein>
<proteinExistence type="predicted"/>
<evidence type="ECO:0000256" key="2">
    <source>
        <dbReference type="ARBA" id="ARBA00022679"/>
    </source>
</evidence>
<dbReference type="PANTHER" id="PTHR27002:SF181">
    <property type="entry name" value="RECEPTOR-LIKE SERINE_THREONINE-PROTEIN KINASE"/>
    <property type="match status" value="1"/>
</dbReference>
<dbReference type="PROSITE" id="PS50011">
    <property type="entry name" value="PROTEIN_KINASE_DOM"/>
    <property type="match status" value="1"/>
</dbReference>
<dbReference type="GO" id="GO:0005886">
    <property type="term" value="C:plasma membrane"/>
    <property type="evidence" value="ECO:0007669"/>
    <property type="project" value="TreeGrafter"/>
</dbReference>
<keyword evidence="2" id="KW-0808">Transferase</keyword>
<organism evidence="7 8">
    <name type="scientific">Dorcoceras hygrometricum</name>
    <dbReference type="NCBI Taxonomy" id="472368"/>
    <lineage>
        <taxon>Eukaryota</taxon>
        <taxon>Viridiplantae</taxon>
        <taxon>Streptophyta</taxon>
        <taxon>Embryophyta</taxon>
        <taxon>Tracheophyta</taxon>
        <taxon>Spermatophyta</taxon>
        <taxon>Magnoliopsida</taxon>
        <taxon>eudicotyledons</taxon>
        <taxon>Gunneridae</taxon>
        <taxon>Pentapetalae</taxon>
        <taxon>asterids</taxon>
        <taxon>lamiids</taxon>
        <taxon>Lamiales</taxon>
        <taxon>Gesneriaceae</taxon>
        <taxon>Didymocarpoideae</taxon>
        <taxon>Trichosporeae</taxon>
        <taxon>Loxocarpinae</taxon>
        <taxon>Dorcoceras</taxon>
    </lineage>
</organism>